<dbReference type="GO" id="GO:0005524">
    <property type="term" value="F:ATP binding"/>
    <property type="evidence" value="ECO:0007669"/>
    <property type="project" value="UniProtKB-KW"/>
</dbReference>
<dbReference type="Gene3D" id="3.40.50.720">
    <property type="entry name" value="NAD(P)-binding Rossmann-like Domain"/>
    <property type="match status" value="1"/>
</dbReference>
<dbReference type="GO" id="GO:0008146">
    <property type="term" value="F:sulfotransferase activity"/>
    <property type="evidence" value="ECO:0007669"/>
    <property type="project" value="TreeGrafter"/>
</dbReference>
<evidence type="ECO:0000256" key="14">
    <source>
        <dbReference type="SAM" id="Phobius"/>
    </source>
</evidence>
<dbReference type="InterPro" id="IPR000594">
    <property type="entry name" value="ThiF_NAD_FAD-bd"/>
</dbReference>
<evidence type="ECO:0000256" key="11">
    <source>
        <dbReference type="ARBA" id="ARBA00075110"/>
    </source>
</evidence>
<feature type="domain" description="THIF-type NAD/FAD binding fold" evidence="15">
    <location>
        <begin position="12"/>
        <end position="246"/>
    </location>
</feature>
<keyword evidence="3 16" id="KW-0808">Transferase</keyword>
<dbReference type="InterPro" id="IPR045886">
    <property type="entry name" value="ThiF/MoeB/HesA"/>
</dbReference>
<dbReference type="NCBIfam" id="NF004281">
    <property type="entry name" value="PRK05690.1"/>
    <property type="match status" value="1"/>
</dbReference>
<sequence>MYQLLQNQRIRYSRHIALSRFGEEGQRRLSESRVLIVGIGGLGSPVSIYLAAAGVGHLVLVDFDCVELSNLQRQVVHGAPDLARLKVESARDRLASLNPEIRVTPLARALDEEELLAEVSQAHVVVDATDNFESRFELNAACFRTKTPLVSGAAIRMEGQVTVFDPRSHDSPCYRCLYSDEIEEGETCAQVGVLSPMLGIIGSIQATETIKILANVGNTLTGRVLLLDAFGMELRTLTLRRDPHCPICGEDGARLQK</sequence>
<dbReference type="EC" id="2.7.7.80" evidence="9"/>
<reference evidence="16" key="1">
    <citation type="submission" date="2019-02" db="EMBL/GenBank/DDBJ databases">
        <authorList>
            <person name="Gruber-Vodicka R. H."/>
            <person name="Seah K. B. B."/>
        </authorList>
    </citation>
    <scope>NUCLEOTIDE SEQUENCE</scope>
    <source>
        <strain evidence="16">BECK_S312</strain>
        <strain evidence="17">BECK_S426</strain>
    </source>
</reference>
<evidence type="ECO:0000313" key="17">
    <source>
        <dbReference type="EMBL" id="VFK22826.1"/>
    </source>
</evidence>
<keyword evidence="16" id="KW-0548">Nucleotidyltransferase</keyword>
<gene>
    <name evidence="16" type="ORF">BECKLPF1236A_GA0070988_100033</name>
    <name evidence="17" type="ORF">BECKLPF1236C_GA0070990_100023</name>
</gene>
<evidence type="ECO:0000256" key="6">
    <source>
        <dbReference type="ARBA" id="ARBA00052218"/>
    </source>
</evidence>
<evidence type="ECO:0000256" key="3">
    <source>
        <dbReference type="ARBA" id="ARBA00022679"/>
    </source>
</evidence>
<dbReference type="Pfam" id="PF00899">
    <property type="entry name" value="ThiF"/>
    <property type="match status" value="1"/>
</dbReference>
<evidence type="ECO:0000313" key="16">
    <source>
        <dbReference type="EMBL" id="VFK06426.1"/>
    </source>
</evidence>
<keyword evidence="5" id="KW-0067">ATP-binding</keyword>
<dbReference type="GO" id="GO:0061605">
    <property type="term" value="F:molybdopterin-synthase adenylyltransferase activity"/>
    <property type="evidence" value="ECO:0007669"/>
    <property type="project" value="UniProtKB-EC"/>
</dbReference>
<dbReference type="FunFam" id="3.40.50.720:FF:000033">
    <property type="entry name" value="Adenylyltransferase and sulfurtransferase MOCS3"/>
    <property type="match status" value="1"/>
</dbReference>
<dbReference type="PANTHER" id="PTHR10953">
    <property type="entry name" value="UBIQUITIN-ACTIVATING ENZYME E1"/>
    <property type="match status" value="1"/>
</dbReference>
<name>A0A450VNM5_9GAMM</name>
<keyword evidence="14" id="KW-1133">Transmembrane helix</keyword>
<dbReference type="SUPFAM" id="SSF69572">
    <property type="entry name" value="Activating enzymes of the ubiquitin-like proteins"/>
    <property type="match status" value="1"/>
</dbReference>
<dbReference type="PANTHER" id="PTHR10953:SF194">
    <property type="entry name" value="MOLYBDOPTERIN-SYNTHASE ADENYLYLTRANSFERASE"/>
    <property type="match status" value="1"/>
</dbReference>
<dbReference type="EMBL" id="CAADFP010000002">
    <property type="protein sequence ID" value="VFK22826.1"/>
    <property type="molecule type" value="Genomic_DNA"/>
</dbReference>
<evidence type="ECO:0000256" key="1">
    <source>
        <dbReference type="ARBA" id="ARBA00005046"/>
    </source>
</evidence>
<comment type="pathway">
    <text evidence="1">Cofactor biosynthesis; molybdopterin biosynthesis.</text>
</comment>
<feature type="transmembrane region" description="Helical" evidence="14">
    <location>
        <begin position="34"/>
        <end position="60"/>
    </location>
</feature>
<evidence type="ECO:0000259" key="15">
    <source>
        <dbReference type="Pfam" id="PF00899"/>
    </source>
</evidence>
<organism evidence="16">
    <name type="scientific">Candidatus Kentrum sp. LPFa</name>
    <dbReference type="NCBI Taxonomy" id="2126335"/>
    <lineage>
        <taxon>Bacteria</taxon>
        <taxon>Pseudomonadati</taxon>
        <taxon>Pseudomonadota</taxon>
        <taxon>Gammaproteobacteria</taxon>
        <taxon>Candidatus Kentrum</taxon>
    </lineage>
</organism>
<dbReference type="GO" id="GO:0008641">
    <property type="term" value="F:ubiquitin-like modifier activating enzyme activity"/>
    <property type="evidence" value="ECO:0007669"/>
    <property type="project" value="InterPro"/>
</dbReference>
<keyword evidence="14" id="KW-0812">Transmembrane</keyword>
<evidence type="ECO:0000256" key="2">
    <source>
        <dbReference type="ARBA" id="ARBA00009919"/>
    </source>
</evidence>
<comment type="similarity">
    <text evidence="2">Belongs to the HesA/MoeB/ThiF family.</text>
</comment>
<comment type="function">
    <text evidence="7">Catalyzes the adenylation by ATP of the carboxyl group of the C-terminal glycine of sulfur carrier protein MoaD.</text>
</comment>
<dbReference type="GO" id="GO:0004792">
    <property type="term" value="F:thiosulfate-cyanide sulfurtransferase activity"/>
    <property type="evidence" value="ECO:0007669"/>
    <property type="project" value="TreeGrafter"/>
</dbReference>
<comment type="catalytic activity">
    <reaction evidence="6">
        <text>[molybdopterin-synthase sulfur-carrier protein]-C-terminal Gly-Gly + ATP + H(+) = [molybdopterin-synthase sulfur-carrier protein]-C-terminal Gly-Gly-AMP + diphosphate</text>
        <dbReference type="Rhea" id="RHEA:43616"/>
        <dbReference type="Rhea" id="RHEA-COMP:12159"/>
        <dbReference type="Rhea" id="RHEA-COMP:12202"/>
        <dbReference type="ChEBI" id="CHEBI:15378"/>
        <dbReference type="ChEBI" id="CHEBI:30616"/>
        <dbReference type="ChEBI" id="CHEBI:33019"/>
        <dbReference type="ChEBI" id="CHEBI:90618"/>
        <dbReference type="ChEBI" id="CHEBI:90778"/>
        <dbReference type="EC" id="2.7.7.80"/>
    </reaction>
</comment>
<proteinExistence type="inferred from homology"/>
<evidence type="ECO:0000256" key="5">
    <source>
        <dbReference type="ARBA" id="ARBA00022840"/>
    </source>
</evidence>
<keyword evidence="4" id="KW-0547">Nucleotide-binding</keyword>
<dbReference type="AlphaFoldDB" id="A0A450VNM5"/>
<evidence type="ECO:0000256" key="12">
    <source>
        <dbReference type="ARBA" id="ARBA00075328"/>
    </source>
</evidence>
<dbReference type="CDD" id="cd00757">
    <property type="entry name" value="ThiF_MoeB_HesA_family"/>
    <property type="match status" value="1"/>
</dbReference>
<evidence type="ECO:0000256" key="13">
    <source>
        <dbReference type="ARBA" id="ARBA00078531"/>
    </source>
</evidence>
<evidence type="ECO:0000256" key="7">
    <source>
        <dbReference type="ARBA" id="ARBA00055169"/>
    </source>
</evidence>
<comment type="subunit">
    <text evidence="8">Homodimer. Forms a stable heterotetrameric complex of 2 MoeB and 2 MoaD during adenylation of MoaD.</text>
</comment>
<evidence type="ECO:0000256" key="8">
    <source>
        <dbReference type="ARBA" id="ARBA00063809"/>
    </source>
</evidence>
<evidence type="ECO:0000256" key="9">
    <source>
        <dbReference type="ARBA" id="ARBA00066884"/>
    </source>
</evidence>
<accession>A0A450VNM5</accession>
<evidence type="ECO:0000256" key="4">
    <source>
        <dbReference type="ARBA" id="ARBA00022741"/>
    </source>
</evidence>
<dbReference type="GO" id="GO:0005829">
    <property type="term" value="C:cytosol"/>
    <property type="evidence" value="ECO:0007669"/>
    <property type="project" value="TreeGrafter"/>
</dbReference>
<protein>
    <recommendedName>
        <fullName evidence="10">Molybdopterin-synthase adenylyltransferase</fullName>
        <ecNumber evidence="9">2.7.7.80</ecNumber>
    </recommendedName>
    <alternativeName>
        <fullName evidence="13">MoaD protein adenylase</fullName>
    </alternativeName>
    <alternativeName>
        <fullName evidence="11">Molybdopterin-converting factor subunit 1 adenylase</fullName>
    </alternativeName>
    <alternativeName>
        <fullName evidence="12">Sulfur carrier protein MoaD adenylyltransferase</fullName>
    </alternativeName>
</protein>
<dbReference type="InterPro" id="IPR035985">
    <property type="entry name" value="Ubiquitin-activating_enz"/>
</dbReference>
<evidence type="ECO:0000256" key="10">
    <source>
        <dbReference type="ARBA" id="ARBA00073635"/>
    </source>
</evidence>
<dbReference type="EMBL" id="CAADFM010000003">
    <property type="protein sequence ID" value="VFK06426.1"/>
    <property type="molecule type" value="Genomic_DNA"/>
</dbReference>
<keyword evidence="14" id="KW-0472">Membrane</keyword>